<dbReference type="EMBL" id="JBICRM010000034">
    <property type="protein sequence ID" value="MFG1709285.1"/>
    <property type="molecule type" value="Genomic_DNA"/>
</dbReference>
<feature type="region of interest" description="Disordered" evidence="1">
    <location>
        <begin position="21"/>
        <end position="41"/>
    </location>
</feature>
<proteinExistence type="predicted"/>
<reference evidence="2 3" key="1">
    <citation type="submission" date="2024-10" db="EMBL/GenBank/DDBJ databases">
        <authorList>
            <person name="Topkara A.R."/>
            <person name="Saygin H."/>
        </authorList>
    </citation>
    <scope>NUCLEOTIDE SEQUENCE [LARGE SCALE GENOMIC DNA]</scope>
    <source>
        <strain evidence="2 3">M3C6</strain>
    </source>
</reference>
<evidence type="ECO:0000313" key="2">
    <source>
        <dbReference type="EMBL" id="MFG1709285.1"/>
    </source>
</evidence>
<sequence>MLGLVLNCATAPGTIRELRDPDAAEDADENMTRQRRSRAFI</sequence>
<name>A0ABW7APH9_9ACTN</name>
<evidence type="ECO:0000313" key="3">
    <source>
        <dbReference type="Proteomes" id="UP001603978"/>
    </source>
</evidence>
<evidence type="ECO:0000256" key="1">
    <source>
        <dbReference type="SAM" id="MobiDB-lite"/>
    </source>
</evidence>
<protein>
    <submittedName>
        <fullName evidence="2">Uncharacterized protein</fullName>
    </submittedName>
</protein>
<dbReference type="RefSeq" id="WP_393173913.1">
    <property type="nucleotide sequence ID" value="NZ_JBICRM010000034.1"/>
</dbReference>
<accession>A0ABW7APH9</accession>
<organism evidence="2 3">
    <name type="scientific">Nonomuraea marmarensis</name>
    <dbReference type="NCBI Taxonomy" id="3351344"/>
    <lineage>
        <taxon>Bacteria</taxon>
        <taxon>Bacillati</taxon>
        <taxon>Actinomycetota</taxon>
        <taxon>Actinomycetes</taxon>
        <taxon>Streptosporangiales</taxon>
        <taxon>Streptosporangiaceae</taxon>
        <taxon>Nonomuraea</taxon>
    </lineage>
</organism>
<comment type="caution">
    <text evidence="2">The sequence shown here is derived from an EMBL/GenBank/DDBJ whole genome shotgun (WGS) entry which is preliminary data.</text>
</comment>
<dbReference type="Proteomes" id="UP001603978">
    <property type="component" value="Unassembled WGS sequence"/>
</dbReference>
<gene>
    <name evidence="2" type="ORF">ACFLIM_39445</name>
</gene>
<keyword evidence="3" id="KW-1185">Reference proteome</keyword>